<comment type="caution">
    <text evidence="3">The sequence shown here is derived from an EMBL/GenBank/DDBJ whole genome shotgun (WGS) entry which is preliminary data.</text>
</comment>
<reference evidence="3 4" key="1">
    <citation type="submission" date="2023-08" db="EMBL/GenBank/DDBJ databases">
        <title>Black Yeasts Isolated from many extreme environments.</title>
        <authorList>
            <person name="Coleine C."/>
            <person name="Stajich J.E."/>
            <person name="Selbmann L."/>
        </authorList>
    </citation>
    <scope>NUCLEOTIDE SEQUENCE [LARGE SCALE GENOMIC DNA]</scope>
    <source>
        <strain evidence="3 4">CCFEE 5792</strain>
    </source>
</reference>
<feature type="compositionally biased region" description="Acidic residues" evidence="1">
    <location>
        <begin position="442"/>
        <end position="455"/>
    </location>
</feature>
<keyword evidence="2" id="KW-0472">Membrane</keyword>
<feature type="compositionally biased region" description="Polar residues" evidence="1">
    <location>
        <begin position="970"/>
        <end position="981"/>
    </location>
</feature>
<proteinExistence type="predicted"/>
<feature type="compositionally biased region" description="Polar residues" evidence="1">
    <location>
        <begin position="150"/>
        <end position="159"/>
    </location>
</feature>
<evidence type="ECO:0000256" key="2">
    <source>
        <dbReference type="SAM" id="Phobius"/>
    </source>
</evidence>
<dbReference type="GeneID" id="89968450"/>
<feature type="compositionally biased region" description="Basic and acidic residues" evidence="1">
    <location>
        <begin position="162"/>
        <end position="175"/>
    </location>
</feature>
<feature type="compositionally biased region" description="Polar residues" evidence="1">
    <location>
        <begin position="645"/>
        <end position="655"/>
    </location>
</feature>
<keyword evidence="2" id="KW-0812">Transmembrane</keyword>
<feature type="region of interest" description="Disordered" evidence="1">
    <location>
        <begin position="426"/>
        <end position="480"/>
    </location>
</feature>
<feature type="compositionally biased region" description="Basic residues" evidence="1">
    <location>
        <begin position="628"/>
        <end position="638"/>
    </location>
</feature>
<protein>
    <submittedName>
        <fullName evidence="3">Uncharacterized protein</fullName>
    </submittedName>
</protein>
<feature type="compositionally biased region" description="Polar residues" evidence="1">
    <location>
        <begin position="847"/>
        <end position="859"/>
    </location>
</feature>
<feature type="compositionally biased region" description="Polar residues" evidence="1">
    <location>
        <begin position="109"/>
        <end position="127"/>
    </location>
</feature>
<feature type="compositionally biased region" description="Basic and acidic residues" evidence="1">
    <location>
        <begin position="581"/>
        <end position="597"/>
    </location>
</feature>
<sequence>MSTFTPPNGTVASDSDSAPAPAPAPDRARLALPEFQFIGSLPRSQSNGNRKSESPESPHLLDRLSFAASSITSDRGSKGKEKDKEVGRGKENESRRSFNRSSGGFLLESVSNSTRHARASTTPSRQNTRSKRENEDSELSVPKRRHNDTHLSTFRSSPLATEVKRDPVIHHDSRLDQLLPGTDVRRSLSSSKRGYRSTGSPASSSQVVEINRSPLANVGYDHDPAQIVNMALTLSEGRRRLASGRRYVSTEQGERRVVSTATTNSARDTVRKRSIAPFLASNRQGSRNRSPKPSFSASYVDPGASIKGPENDPATLDDLSDGDMDLTHKLSPATAARVEKAKIFFELAHEHRRLLSHLPPLRRPGSYLVSHRPEALQKSYNPLQYVRNRKLRIWEKTPIDVETDGWHDIHKVRSWVDAVVSSNTVTQHDPDECLRLPPLDQQSEDPEPDDQDDVPDDMKKATSPRLADQFHPRPIRPRSDWVTHPADLLADAYWLEQGMNKSKIQDRDNNLIYPPNTHFKFSGWRNKTPVHIPETLQQPSPPASEHHEPESQPPSALPELPTFKSAQSKNDPGRHSRRRDRLKDTLQLKDGSSSRERSKIKRKLFPDSSDTDFSDTSSSSDDGAPERGRRRLRRRRQKPHDSDDLSPTKTKQTIKAGSHARADSSPGSSVPNSKRSSVDHSALNKLLLRDNFKKISSRPGSRIRNGSPAAGPKMGIFRSSVDNERPPRASTEYDTTTAPSSPAVVEWPSIAINLSPPPSRSTSPVRKQRSSLLHPFNKKHKDHENISTTDFAHVVPSQPGSDAEKHSEPSQDSRGASPMSRGLSPLSKNRTQPDDLAPHSSNEHRLSTASKVSTRSTAHGGNEHHKLRGIFKGGRIAELVGNEVSRVGDYIWKRDHPGHHRPRISTSDASLRSYDSDDEKEPHENGTAIHLPPAPGPRSRSSTISSTKSDRPTLVHTRTSPPSNDRPKYNNPNLPSFTSPFQRDREEQEKKALLTPGSTIGQASPDNTREDIRASSRSPRLRLALPKIDTSKATAPLDPARRKSYGFSQALDLSRSRDASNLLNNAIGPANGLPHLHPTRSASELALGDQNDQGQEQFEPTHVTWRDIRRAEALLYSSTVKAREIGRRAEDPHTHTPKFLLDSFAPENLDLHSVKRVKRREEHVVAAKNITDTLEKHSKSFNYKLHSFTAALAPTLHRQLQMLEDSVENTLTPQVRITADAAGELSIKLTTASTLAVKSLNDSIDAAFRRRKRGPFKVVRKIWFAMIEWGVVGLLWFIWAIVSFLQAILATFRFLGNTTRWLLWID</sequence>
<feature type="region of interest" description="Disordered" evidence="1">
    <location>
        <begin position="531"/>
        <end position="741"/>
    </location>
</feature>
<evidence type="ECO:0000256" key="1">
    <source>
        <dbReference type="SAM" id="MobiDB-lite"/>
    </source>
</evidence>
<keyword evidence="4" id="KW-1185">Reference proteome</keyword>
<dbReference type="RefSeq" id="XP_064711719.1">
    <property type="nucleotide sequence ID" value="XM_064843859.1"/>
</dbReference>
<feature type="region of interest" description="Disordered" evidence="1">
    <location>
        <begin position="1"/>
        <end position="208"/>
    </location>
</feature>
<feature type="region of interest" description="Disordered" evidence="1">
    <location>
        <begin position="893"/>
        <end position="1021"/>
    </location>
</feature>
<organism evidence="3 4">
    <name type="scientific">Exophiala bonariae</name>
    <dbReference type="NCBI Taxonomy" id="1690606"/>
    <lineage>
        <taxon>Eukaryota</taxon>
        <taxon>Fungi</taxon>
        <taxon>Dikarya</taxon>
        <taxon>Ascomycota</taxon>
        <taxon>Pezizomycotina</taxon>
        <taxon>Eurotiomycetes</taxon>
        <taxon>Chaetothyriomycetidae</taxon>
        <taxon>Chaetothyriales</taxon>
        <taxon>Herpotrichiellaceae</taxon>
        <taxon>Exophiala</taxon>
    </lineage>
</organism>
<feature type="compositionally biased region" description="Polar residues" evidence="1">
    <location>
        <begin position="281"/>
        <end position="297"/>
    </location>
</feature>
<feature type="compositionally biased region" description="Basic and acidic residues" evidence="1">
    <location>
        <begin position="50"/>
        <end position="62"/>
    </location>
</feature>
<feature type="compositionally biased region" description="Basic and acidic residues" evidence="1">
    <location>
        <begin position="982"/>
        <end position="992"/>
    </location>
</feature>
<feature type="compositionally biased region" description="Basic and acidic residues" evidence="1">
    <location>
        <begin position="802"/>
        <end position="811"/>
    </location>
</feature>
<evidence type="ECO:0000313" key="4">
    <source>
        <dbReference type="Proteomes" id="UP001358417"/>
    </source>
</evidence>
<feature type="region of interest" description="Disordered" evidence="1">
    <location>
        <begin position="244"/>
        <end position="325"/>
    </location>
</feature>
<evidence type="ECO:0000313" key="3">
    <source>
        <dbReference type="EMBL" id="KAK5064395.1"/>
    </source>
</evidence>
<gene>
    <name evidence="3" type="ORF">LTR84_000228</name>
</gene>
<feature type="compositionally biased region" description="Low complexity" evidence="1">
    <location>
        <begin position="938"/>
        <end position="947"/>
    </location>
</feature>
<feature type="compositionally biased region" description="Polar residues" evidence="1">
    <location>
        <begin position="665"/>
        <end position="675"/>
    </location>
</feature>
<feature type="compositionally biased region" description="Polar residues" evidence="1">
    <location>
        <begin position="1"/>
        <end position="11"/>
    </location>
</feature>
<accession>A0AAV9NTZ2</accession>
<name>A0AAV9NTZ2_9EURO</name>
<feature type="transmembrane region" description="Helical" evidence="2">
    <location>
        <begin position="1262"/>
        <end position="1285"/>
    </location>
</feature>
<dbReference type="PANTHER" id="PTHR38426:SF1">
    <property type="entry name" value="MAINTENANCE OF TELOMERE CAPPING PROTEIN 4"/>
    <property type="match status" value="1"/>
</dbReference>
<dbReference type="Proteomes" id="UP001358417">
    <property type="component" value="Unassembled WGS sequence"/>
</dbReference>
<keyword evidence="2" id="KW-1133">Transmembrane helix</keyword>
<feature type="compositionally biased region" description="Basic and acidic residues" evidence="1">
    <location>
        <begin position="831"/>
        <end position="846"/>
    </location>
</feature>
<dbReference type="EMBL" id="JAVRRD010000001">
    <property type="protein sequence ID" value="KAK5064395.1"/>
    <property type="molecule type" value="Genomic_DNA"/>
</dbReference>
<feature type="region of interest" description="Disordered" evidence="1">
    <location>
        <begin position="754"/>
        <end position="866"/>
    </location>
</feature>
<feature type="compositionally biased region" description="Polar residues" evidence="1">
    <location>
        <begin position="187"/>
        <end position="208"/>
    </location>
</feature>
<dbReference type="PANTHER" id="PTHR38426">
    <property type="entry name" value="MAINTENANCE OF TELOMERE CAPPING PROTEIN 4"/>
    <property type="match status" value="1"/>
</dbReference>
<feature type="compositionally biased region" description="Polar residues" evidence="1">
    <location>
        <begin position="996"/>
        <end position="1006"/>
    </location>
</feature>
<dbReference type="InterPro" id="IPR038769">
    <property type="entry name" value="MTC4"/>
</dbReference>
<feature type="compositionally biased region" description="Basic and acidic residues" evidence="1">
    <location>
        <begin position="75"/>
        <end position="96"/>
    </location>
</feature>